<keyword evidence="2" id="KW-0812">Transmembrane</keyword>
<dbReference type="EMBL" id="ML010210">
    <property type="protein sequence ID" value="RKO96219.1"/>
    <property type="molecule type" value="Genomic_DNA"/>
</dbReference>
<reference evidence="4" key="1">
    <citation type="journal article" date="2018" name="Nat. Microbiol.">
        <title>Leveraging single-cell genomics to expand the fungal tree of life.</title>
        <authorList>
            <person name="Ahrendt S.R."/>
            <person name="Quandt C.A."/>
            <person name="Ciobanu D."/>
            <person name="Clum A."/>
            <person name="Salamov A."/>
            <person name="Andreopoulos B."/>
            <person name="Cheng J.F."/>
            <person name="Woyke T."/>
            <person name="Pelin A."/>
            <person name="Henrissat B."/>
            <person name="Reynolds N.K."/>
            <person name="Benny G.L."/>
            <person name="Smith M.E."/>
            <person name="James T.Y."/>
            <person name="Grigoriev I.V."/>
        </authorList>
    </citation>
    <scope>NUCLEOTIDE SEQUENCE [LARGE SCALE GENOMIC DNA]</scope>
    <source>
        <strain evidence="4">ATCC 52028</strain>
    </source>
</reference>
<proteinExistence type="predicted"/>
<feature type="compositionally biased region" description="Pro residues" evidence="1">
    <location>
        <begin position="211"/>
        <end position="239"/>
    </location>
</feature>
<keyword evidence="2" id="KW-1133">Transmembrane helix</keyword>
<keyword evidence="2" id="KW-0472">Membrane</keyword>
<feature type="compositionally biased region" description="Low complexity" evidence="1">
    <location>
        <begin position="134"/>
        <end position="146"/>
    </location>
</feature>
<feature type="transmembrane region" description="Helical" evidence="2">
    <location>
        <begin position="308"/>
        <end position="327"/>
    </location>
</feature>
<feature type="region of interest" description="Disordered" evidence="1">
    <location>
        <begin position="121"/>
        <end position="160"/>
    </location>
</feature>
<name>A0A4P9WSL8_9FUNG</name>
<evidence type="ECO:0000256" key="2">
    <source>
        <dbReference type="SAM" id="Phobius"/>
    </source>
</evidence>
<feature type="transmembrane region" description="Helical" evidence="2">
    <location>
        <begin position="334"/>
        <end position="356"/>
    </location>
</feature>
<accession>A0A4P9WSL8</accession>
<evidence type="ECO:0000313" key="3">
    <source>
        <dbReference type="EMBL" id="RKO96219.1"/>
    </source>
</evidence>
<organism evidence="3 4">
    <name type="scientific">Caulochytrium protostelioides</name>
    <dbReference type="NCBI Taxonomy" id="1555241"/>
    <lineage>
        <taxon>Eukaryota</taxon>
        <taxon>Fungi</taxon>
        <taxon>Fungi incertae sedis</taxon>
        <taxon>Chytridiomycota</taxon>
        <taxon>Chytridiomycota incertae sedis</taxon>
        <taxon>Chytridiomycetes</taxon>
        <taxon>Caulochytriales</taxon>
        <taxon>Caulochytriaceae</taxon>
        <taxon>Caulochytrium</taxon>
    </lineage>
</organism>
<gene>
    <name evidence="3" type="ORF">CAUPRSCDRAFT_12087</name>
</gene>
<dbReference type="Proteomes" id="UP000268535">
    <property type="component" value="Unassembled WGS sequence"/>
</dbReference>
<protein>
    <submittedName>
        <fullName evidence="3">Uncharacterized protein</fullName>
    </submittedName>
</protein>
<dbReference type="AlphaFoldDB" id="A0A4P9WSL8"/>
<evidence type="ECO:0000313" key="4">
    <source>
        <dbReference type="Proteomes" id="UP000268535"/>
    </source>
</evidence>
<sequence length="459" mass="47926">MTAYARDPTSLSEQRLQWMQSPRGRQTLSLLRHGTPAQRAVAQRRLEAAHARFEAEEAAAKAFRSQLQALELRGELNGEQADAAFLQTAAAIPSHSRRSARDHPAGRRDAADALWQRLGGEDADAEADADDASDAMWSDASDPALPDADDAGSGRLPGETEADRILRGLASDIRRINDQDAAWSALLASDVPPPSTPTPLVSEDHASMAAPVPPPPPPPPPPRPVGFDPPLPRPPPPAPIHAADLAPALAPVPAPAPLLANNAENMDGAMDIDAALDDGPVVIDLGDLNSFLELVGVQGPLSHFGENILVVMMTIVLSTTISVWLPVTLGRITMWLLVDVYTPLVAFGISLGARLVHAVTDPILDPLADVLASLVTSTLGHANTTSSLTASVAATNLTDKLAADAVAMASPPLASLAANATHLFSEATDAAASVARVGLNLTATAVNETLKASPFWAAR</sequence>
<feature type="compositionally biased region" description="Acidic residues" evidence="1">
    <location>
        <begin position="121"/>
        <end position="133"/>
    </location>
</feature>
<feature type="region of interest" description="Disordered" evidence="1">
    <location>
        <begin position="188"/>
        <end position="240"/>
    </location>
</feature>
<evidence type="ECO:0000256" key="1">
    <source>
        <dbReference type="SAM" id="MobiDB-lite"/>
    </source>
</evidence>